<evidence type="ECO:0000259" key="2">
    <source>
        <dbReference type="PROSITE" id="PS50843"/>
    </source>
</evidence>
<dbReference type="InterPro" id="IPR007117">
    <property type="entry name" value="Expansin_CBD"/>
</dbReference>
<comment type="similarity">
    <text evidence="1">Belongs to the expansin family. Expansin A subfamily.</text>
</comment>
<keyword evidence="1" id="KW-0134">Cell wall</keyword>
<reference evidence="3" key="2">
    <citation type="submission" date="2021-03" db="UniProtKB">
        <authorList>
            <consortium name="EnsemblPlants"/>
        </authorList>
    </citation>
    <scope>IDENTIFICATION</scope>
</reference>
<dbReference type="Gramene" id="AUR62021585-RA">
    <property type="protein sequence ID" value="AUR62021585-RA:cds"/>
    <property type="gene ID" value="AUR62021585"/>
</dbReference>
<dbReference type="GO" id="GO:0016020">
    <property type="term" value="C:membrane"/>
    <property type="evidence" value="ECO:0007669"/>
    <property type="project" value="UniProtKB-SubCell"/>
</dbReference>
<keyword evidence="4" id="KW-1185">Reference proteome</keyword>
<dbReference type="GO" id="GO:0009664">
    <property type="term" value="P:plant-type cell wall organization"/>
    <property type="evidence" value="ECO:0007669"/>
    <property type="project" value="InterPro"/>
</dbReference>
<name>A0A803M0V3_CHEQI</name>
<keyword evidence="1" id="KW-0964">Secreted</keyword>
<dbReference type="Proteomes" id="UP000596660">
    <property type="component" value="Unplaced"/>
</dbReference>
<sequence>MFVTITKYKAGIVPVQYKRIPCAKQGGVKFLINGNPNFLLVLVFNVGGAGDVIDMKIKGSGNWVQMARSWGMNWQVGGSGWINQSLSFQVTTSDGESLAFEGVAPPNWQFGQSFEGEDNF</sequence>
<dbReference type="InterPro" id="IPR007118">
    <property type="entry name" value="Expan_Lol_pI"/>
</dbReference>
<dbReference type="PANTHER" id="PTHR31867">
    <property type="entry name" value="EXPANSIN-A15"/>
    <property type="match status" value="1"/>
</dbReference>
<dbReference type="PRINTS" id="PR01225">
    <property type="entry name" value="EXPANSNFAMLY"/>
</dbReference>
<dbReference type="PRINTS" id="PR01226">
    <property type="entry name" value="EXPANSIN"/>
</dbReference>
<evidence type="ECO:0000256" key="1">
    <source>
        <dbReference type="RuleBase" id="RU365023"/>
    </source>
</evidence>
<dbReference type="GO" id="GO:0005576">
    <property type="term" value="C:extracellular region"/>
    <property type="evidence" value="ECO:0007669"/>
    <property type="project" value="InterPro"/>
</dbReference>
<dbReference type="AlphaFoldDB" id="A0A803M0V3"/>
<dbReference type="EnsemblPlants" id="AUR62021585-RA">
    <property type="protein sequence ID" value="AUR62021585-RA:cds"/>
    <property type="gene ID" value="AUR62021585"/>
</dbReference>
<dbReference type="InterPro" id="IPR036749">
    <property type="entry name" value="Expansin_CBD_sf"/>
</dbReference>
<dbReference type="SUPFAM" id="SSF49590">
    <property type="entry name" value="PHL pollen allergen"/>
    <property type="match status" value="1"/>
</dbReference>
<evidence type="ECO:0000313" key="3">
    <source>
        <dbReference type="EnsemblPlants" id="AUR62021585-RA:cds"/>
    </source>
</evidence>
<proteinExistence type="inferred from homology"/>
<dbReference type="OMA" id="MRESEWV"/>
<comment type="subcellular location">
    <subcellularLocation>
        <location evidence="1">Secreted</location>
        <location evidence="1">Cell wall</location>
    </subcellularLocation>
    <subcellularLocation>
        <location evidence="1">Membrane</location>
        <topology evidence="1">Peripheral membrane protein</topology>
    </subcellularLocation>
</comment>
<protein>
    <recommendedName>
        <fullName evidence="1">Expansin</fullName>
    </recommendedName>
</protein>
<accession>A0A803M0V3</accession>
<dbReference type="PROSITE" id="PS50843">
    <property type="entry name" value="EXPANSIN_CBD"/>
    <property type="match status" value="1"/>
</dbReference>
<dbReference type="Pfam" id="PF01357">
    <property type="entry name" value="Expansin_C"/>
    <property type="match status" value="1"/>
</dbReference>
<reference evidence="3" key="1">
    <citation type="journal article" date="2017" name="Nature">
        <title>The genome of Chenopodium quinoa.</title>
        <authorList>
            <person name="Jarvis D.E."/>
            <person name="Ho Y.S."/>
            <person name="Lightfoot D.J."/>
            <person name="Schmoeckel S.M."/>
            <person name="Li B."/>
            <person name="Borm T.J.A."/>
            <person name="Ohyanagi H."/>
            <person name="Mineta K."/>
            <person name="Michell C.T."/>
            <person name="Saber N."/>
            <person name="Kharbatia N.M."/>
            <person name="Rupper R.R."/>
            <person name="Sharp A.R."/>
            <person name="Dally N."/>
            <person name="Boughton B.A."/>
            <person name="Woo Y.H."/>
            <person name="Gao G."/>
            <person name="Schijlen E.G.W.M."/>
            <person name="Guo X."/>
            <person name="Momin A.A."/>
            <person name="Negrao S."/>
            <person name="Al-Babili S."/>
            <person name="Gehring C."/>
            <person name="Roessner U."/>
            <person name="Jung C."/>
            <person name="Murphy K."/>
            <person name="Arold S.T."/>
            <person name="Gojobori T."/>
            <person name="van der Linden C.G."/>
            <person name="van Loo E.N."/>
            <person name="Jellen E.N."/>
            <person name="Maughan P.J."/>
            <person name="Tester M."/>
        </authorList>
    </citation>
    <scope>NUCLEOTIDE SEQUENCE [LARGE SCALE GENOMIC DNA]</scope>
    <source>
        <strain evidence="3">cv. PI 614886</strain>
    </source>
</reference>
<feature type="domain" description="Expansin-like CBD" evidence="2">
    <location>
        <begin position="37"/>
        <end position="116"/>
    </location>
</feature>
<dbReference type="Gene3D" id="2.60.40.760">
    <property type="entry name" value="Expansin, cellulose-binding-like domain"/>
    <property type="match status" value="1"/>
</dbReference>
<dbReference type="InterPro" id="IPR002963">
    <property type="entry name" value="Expansin"/>
</dbReference>
<keyword evidence="1" id="KW-0961">Cell wall biogenesis/degradation</keyword>
<organism evidence="3 4">
    <name type="scientific">Chenopodium quinoa</name>
    <name type="common">Quinoa</name>
    <dbReference type="NCBI Taxonomy" id="63459"/>
    <lineage>
        <taxon>Eukaryota</taxon>
        <taxon>Viridiplantae</taxon>
        <taxon>Streptophyta</taxon>
        <taxon>Embryophyta</taxon>
        <taxon>Tracheophyta</taxon>
        <taxon>Spermatophyta</taxon>
        <taxon>Magnoliopsida</taxon>
        <taxon>eudicotyledons</taxon>
        <taxon>Gunneridae</taxon>
        <taxon>Pentapetalae</taxon>
        <taxon>Caryophyllales</taxon>
        <taxon>Chenopodiaceae</taxon>
        <taxon>Chenopodioideae</taxon>
        <taxon>Atripliceae</taxon>
        <taxon>Chenopodium</taxon>
    </lineage>
</organism>
<evidence type="ECO:0000313" key="4">
    <source>
        <dbReference type="Proteomes" id="UP000596660"/>
    </source>
</evidence>
<comment type="function">
    <text evidence="1">Causes loosening and extension of plant cell walls by disrupting non-covalent bonding between cellulose microfibrils and matrix glucans. No enzymatic activity has been found.</text>
</comment>